<organism evidence="1 2">
    <name type="scientific">Sinorhizobium numidicum</name>
    <dbReference type="NCBI Taxonomy" id="680248"/>
    <lineage>
        <taxon>Bacteria</taxon>
        <taxon>Pseudomonadati</taxon>
        <taxon>Pseudomonadota</taxon>
        <taxon>Alphaproteobacteria</taxon>
        <taxon>Hyphomicrobiales</taxon>
        <taxon>Rhizobiaceae</taxon>
        <taxon>Sinorhizobium/Ensifer group</taxon>
        <taxon>Sinorhizobium</taxon>
    </lineage>
</organism>
<sequence length="159" mass="16924">MGSLPLTAGPAFPDEAPFLESLQGEWTGRGTVRLRLDRSPMTVSCNIASSASGPSLTMRGTCRALVLVSRTIAADLRAAGERYSGVYIGPQGGRSALSGQRRGNTINLAVRWAKIVNGDHSANMQIRKVGSNRITLATIDTDLATGKSVVTSEINLRRR</sequence>
<keyword evidence="2" id="KW-1185">Reference proteome</keyword>
<evidence type="ECO:0008006" key="3">
    <source>
        <dbReference type="Google" id="ProtNLM"/>
    </source>
</evidence>
<dbReference type="Proteomes" id="UP001235547">
    <property type="component" value="Chromosome 2"/>
</dbReference>
<name>A0ABY8CXV6_9HYPH</name>
<protein>
    <recommendedName>
        <fullName evidence="3">DUF1579 domain-containing protein</fullName>
    </recommendedName>
</protein>
<evidence type="ECO:0000313" key="1">
    <source>
        <dbReference type="EMBL" id="WEX81776.1"/>
    </source>
</evidence>
<evidence type="ECO:0000313" key="2">
    <source>
        <dbReference type="Proteomes" id="UP001235547"/>
    </source>
</evidence>
<reference evidence="1 2" key="1">
    <citation type="submission" date="2023-03" db="EMBL/GenBank/DDBJ databases">
        <authorList>
            <person name="Kaur S."/>
            <person name="Espinosa-Saiz D."/>
            <person name="Velazquez E."/>
            <person name="Menendez E."/>
            <person name="diCenzo G.C."/>
        </authorList>
    </citation>
    <scope>NUCLEOTIDE SEQUENCE [LARGE SCALE GENOMIC DNA]</scope>
    <source>
        <strain evidence="1 2">LMG 27395</strain>
    </source>
</reference>
<proteinExistence type="predicted"/>
<gene>
    <name evidence="1" type="ORF">PYH38_000953</name>
</gene>
<accession>A0ABY8CXV6</accession>
<dbReference type="EMBL" id="CP120370">
    <property type="protein sequence ID" value="WEX81776.1"/>
    <property type="molecule type" value="Genomic_DNA"/>
</dbReference>